<evidence type="ECO:0000256" key="1">
    <source>
        <dbReference type="SAM" id="MobiDB-lite"/>
    </source>
</evidence>
<feature type="compositionally biased region" description="Acidic residues" evidence="1">
    <location>
        <begin position="140"/>
        <end position="166"/>
    </location>
</feature>
<feature type="region of interest" description="Disordered" evidence="1">
    <location>
        <begin position="92"/>
        <end position="186"/>
    </location>
</feature>
<organism evidence="2 3">
    <name type="scientific">Kwoniella mangroviensis CBS 10435</name>
    <dbReference type="NCBI Taxonomy" id="1331196"/>
    <lineage>
        <taxon>Eukaryota</taxon>
        <taxon>Fungi</taxon>
        <taxon>Dikarya</taxon>
        <taxon>Basidiomycota</taxon>
        <taxon>Agaricomycotina</taxon>
        <taxon>Tremellomycetes</taxon>
        <taxon>Tremellales</taxon>
        <taxon>Cryptococcaceae</taxon>
        <taxon>Kwoniella</taxon>
    </lineage>
</organism>
<reference evidence="2 3" key="1">
    <citation type="submission" date="2013-07" db="EMBL/GenBank/DDBJ databases">
        <title>The Genome Sequence of Kwoniella mangroviensis CBS10435.</title>
        <authorList>
            <consortium name="The Broad Institute Genome Sequencing Platform"/>
            <person name="Cuomo C."/>
            <person name="Litvintseva A."/>
            <person name="Chen Y."/>
            <person name="Heitman J."/>
            <person name="Sun S."/>
            <person name="Springer D."/>
            <person name="Dromer F."/>
            <person name="Young S.K."/>
            <person name="Zeng Q."/>
            <person name="Gargeya S."/>
            <person name="Fitzgerald M."/>
            <person name="Abouelleil A."/>
            <person name="Alvarado L."/>
            <person name="Berlin A.M."/>
            <person name="Chapman S.B."/>
            <person name="Dewar J."/>
            <person name="Goldberg J."/>
            <person name="Griggs A."/>
            <person name="Gujja S."/>
            <person name="Hansen M."/>
            <person name="Howarth C."/>
            <person name="Imamovic A."/>
            <person name="Larimer J."/>
            <person name="McCowan C."/>
            <person name="Murphy C."/>
            <person name="Pearson M."/>
            <person name="Priest M."/>
            <person name="Roberts A."/>
            <person name="Saif S."/>
            <person name="Shea T."/>
            <person name="Sykes S."/>
            <person name="Wortman J."/>
            <person name="Nusbaum C."/>
            <person name="Birren B."/>
        </authorList>
    </citation>
    <scope>NUCLEOTIDE SEQUENCE [LARGE SCALE GENOMIC DNA]</scope>
    <source>
        <strain evidence="2 3">CBS 10435</strain>
    </source>
</reference>
<accession>A0A1B9J0W3</accession>
<name>A0A1B9J0W3_9TREE</name>
<gene>
    <name evidence="2" type="ORF">L486_01050</name>
</gene>
<dbReference type="EMBL" id="KI669459">
    <property type="protein sequence ID" value="OCF61402.1"/>
    <property type="molecule type" value="Genomic_DNA"/>
</dbReference>
<evidence type="ECO:0000313" key="2">
    <source>
        <dbReference type="EMBL" id="OCF61402.1"/>
    </source>
</evidence>
<reference evidence="3" key="2">
    <citation type="submission" date="2013-12" db="EMBL/GenBank/DDBJ databases">
        <title>Evolution of pathogenesis and genome organization in the Tremellales.</title>
        <authorList>
            <person name="Cuomo C."/>
            <person name="Litvintseva A."/>
            <person name="Heitman J."/>
            <person name="Chen Y."/>
            <person name="Sun S."/>
            <person name="Springer D."/>
            <person name="Dromer F."/>
            <person name="Young S."/>
            <person name="Zeng Q."/>
            <person name="Chapman S."/>
            <person name="Gujja S."/>
            <person name="Saif S."/>
            <person name="Birren B."/>
        </authorList>
    </citation>
    <scope>NUCLEOTIDE SEQUENCE [LARGE SCALE GENOMIC DNA]</scope>
    <source>
        <strain evidence="3">CBS 10435</strain>
    </source>
</reference>
<proteinExistence type="predicted"/>
<keyword evidence="3" id="KW-1185">Reference proteome</keyword>
<evidence type="ECO:0000313" key="3">
    <source>
        <dbReference type="Proteomes" id="UP000092583"/>
    </source>
</evidence>
<dbReference type="AlphaFoldDB" id="A0A1B9J0W3"/>
<sequence length="272" mass="30563">MPFSRYGESRFGNGARRSHNYNSFFARPARSTRYDPHTIVENFSRFFTDRYGQGRDEEGRTLQESLTQLHRLIQAGRIHPGILEEASRSDFLNGSRRAPPELSSPPAPGGAQRRRHTFEGPTPTEGPGERHQAPFPTNDEYYDNQDYSDDDYGDFDNDNYDYDSEEGPPPHTFRRNVTNPSREPVRSATWSFGIGPESSVNPGLDGSIRITPSMTSNGQFFQQGDSHRHHVNLPPGFGDGYGQSRPFAGRGYMRAANNPRYFGGGSGPYSPF</sequence>
<dbReference type="Proteomes" id="UP000092583">
    <property type="component" value="Unassembled WGS sequence"/>
</dbReference>
<protein>
    <submittedName>
        <fullName evidence="2">Uncharacterized protein</fullName>
    </submittedName>
</protein>